<organism evidence="1 2">
    <name type="scientific">Panagrolaimus sp. PS1159</name>
    <dbReference type="NCBI Taxonomy" id="55785"/>
    <lineage>
        <taxon>Eukaryota</taxon>
        <taxon>Metazoa</taxon>
        <taxon>Ecdysozoa</taxon>
        <taxon>Nematoda</taxon>
        <taxon>Chromadorea</taxon>
        <taxon>Rhabditida</taxon>
        <taxon>Tylenchina</taxon>
        <taxon>Panagrolaimomorpha</taxon>
        <taxon>Panagrolaimoidea</taxon>
        <taxon>Panagrolaimidae</taxon>
        <taxon>Panagrolaimus</taxon>
    </lineage>
</organism>
<evidence type="ECO:0000313" key="2">
    <source>
        <dbReference type="WBParaSite" id="PS1159_v2.g8232.t1"/>
    </source>
</evidence>
<dbReference type="WBParaSite" id="PS1159_v2.g8232.t1">
    <property type="protein sequence ID" value="PS1159_v2.g8232.t1"/>
    <property type="gene ID" value="PS1159_v2.g8232"/>
</dbReference>
<accession>A0AC35GSM0</accession>
<name>A0AC35GSM0_9BILA</name>
<dbReference type="Proteomes" id="UP000887580">
    <property type="component" value="Unplaced"/>
</dbReference>
<sequence>MNNNYFIFLLILNFTVFFTNAVKTCPEKYQTYENGNKCFSFLPSRAQWITAEQACQQNDGTLAKIESGFDLVFISTQADSFYGTYADNDVWIGLNNLMDINTYQWTDESIPKLAYWGTGQPLTDGPYCASQTFKDGSKYEQYWSSESCFDFKFFVCEWNGNLTDPNCGGNNSTTTTASLPSTTTSTLPPTTTTTLKPTVPNVPTIETTKLLTNAPTTAENVQTEAPTTNIPDMEATTENGDYETSPSISNSNCDPGFTFNYDDGRCYQVFDVKSITDQDYEKGCRAIDGHLPSIHSIDTNEFIFNLVANAPENLKDPNSFGIAIGLQLGSDWQWTDGSPKDFLYWVGGPTNMTDRTVIIVDKNEPTNHHWETTNHALNVYAYVCSVLAKKEYI</sequence>
<evidence type="ECO:0000313" key="1">
    <source>
        <dbReference type="Proteomes" id="UP000887580"/>
    </source>
</evidence>
<reference evidence="2" key="1">
    <citation type="submission" date="2022-11" db="UniProtKB">
        <authorList>
            <consortium name="WormBaseParasite"/>
        </authorList>
    </citation>
    <scope>IDENTIFICATION</scope>
</reference>
<proteinExistence type="predicted"/>
<protein>
    <submittedName>
        <fullName evidence="2">C-type lectin domain-containing protein</fullName>
    </submittedName>
</protein>